<organism evidence="1 2">
    <name type="scientific">Trichobilharzia regenti</name>
    <name type="common">Nasal bird schistosome</name>
    <dbReference type="NCBI Taxonomy" id="157069"/>
    <lineage>
        <taxon>Eukaryota</taxon>
        <taxon>Metazoa</taxon>
        <taxon>Spiralia</taxon>
        <taxon>Lophotrochozoa</taxon>
        <taxon>Platyhelminthes</taxon>
        <taxon>Trematoda</taxon>
        <taxon>Digenea</taxon>
        <taxon>Strigeidida</taxon>
        <taxon>Schistosomatoidea</taxon>
        <taxon>Schistosomatidae</taxon>
        <taxon>Trichobilharzia</taxon>
    </lineage>
</organism>
<protein>
    <submittedName>
        <fullName evidence="2">Uncharacterized protein</fullName>
    </submittedName>
</protein>
<proteinExistence type="predicted"/>
<evidence type="ECO:0000313" key="2">
    <source>
        <dbReference type="WBParaSite" id="TREG1_73070.1"/>
    </source>
</evidence>
<reference evidence="1" key="1">
    <citation type="submission" date="2022-06" db="EMBL/GenBank/DDBJ databases">
        <authorList>
            <person name="Berger JAMES D."/>
            <person name="Berger JAMES D."/>
        </authorList>
    </citation>
    <scope>NUCLEOTIDE SEQUENCE [LARGE SCALE GENOMIC DNA]</scope>
</reference>
<sequence length="66" mass="7578">MQVHYKDIGHLLTNYSAVNSIASLRFCIAIATLVHTSPTNYIFPEKKKPNYMTDRYDSGVWSLKID</sequence>
<reference evidence="2" key="2">
    <citation type="submission" date="2023-11" db="UniProtKB">
        <authorList>
            <consortium name="WormBaseParasite"/>
        </authorList>
    </citation>
    <scope>IDENTIFICATION</scope>
</reference>
<dbReference type="AlphaFoldDB" id="A0AA85K8Q0"/>
<dbReference type="WBParaSite" id="TREG1_73070.1">
    <property type="protein sequence ID" value="TREG1_73070.1"/>
    <property type="gene ID" value="TREG1_73070"/>
</dbReference>
<accession>A0AA85K8Q0</accession>
<keyword evidence="1" id="KW-1185">Reference proteome</keyword>
<dbReference type="Proteomes" id="UP000050795">
    <property type="component" value="Unassembled WGS sequence"/>
</dbReference>
<name>A0AA85K8Q0_TRIRE</name>
<evidence type="ECO:0000313" key="1">
    <source>
        <dbReference type="Proteomes" id="UP000050795"/>
    </source>
</evidence>